<keyword evidence="1" id="KW-0812">Transmembrane</keyword>
<sequence>MKMFTVMRMSARRILMDPKEYLFGFFLLQSMRWALAVPLVTFLFYTMLNTAGLVSVTNTNIIQLLASPLALGILIVLLFLLTFFAFYEFGYYFLVAKYQRLGEPFTFRTILRELNAKVPKFFSIHFLIFTIYLVLLLPIASLGMSTSWTEALQIPYFITDEVANMSYGKIALGIGLAVVLYVNARFVFTVLYFSTEREASMRQSLKKSWRHSKGKVLRIVTSLVTIVFTFTASATVLITLTLAPLFIAESYFEMQLPIVAGISFTIIQGILFTTSALMQPMLTEAVTIIERGEERLGKVTSYRRTFGTYLRRFWPLLALGFIVFAFIHTNTLKETVYQPMTKVVAHRGYAAVALENTIASLDAAAEAGADMVEMDIQETKDGHFVVYHDKTLRRLAGDSRVVGEMTFDELTKVTLTDGHHIEPLPSFEEYIDRAKELDIRLLVETKTYGHESAEMERNLVKLLHEKEVAYDYVVQSLDIPHLRKIQAIDPLIPTSDVIALNVGRVPKTESMFLSLEDFSVTADLVKNAEKEDKKIFVWTVNKENLMHHYIRMGVYGLITNHVSDAVDVRDTYEEEQGLLQRLLWLIEENQ</sequence>
<feature type="transmembrane region" description="Helical" evidence="1">
    <location>
        <begin position="216"/>
        <end position="248"/>
    </location>
</feature>
<dbReference type="RefSeq" id="WP_194561938.1">
    <property type="nucleotide sequence ID" value="NZ_JADKPV010000001.1"/>
</dbReference>
<dbReference type="InterPro" id="IPR017946">
    <property type="entry name" value="PLC-like_Pdiesterase_TIM-brl"/>
</dbReference>
<evidence type="ECO:0000259" key="2">
    <source>
        <dbReference type="PROSITE" id="PS51704"/>
    </source>
</evidence>
<keyword evidence="4" id="KW-1185">Reference proteome</keyword>
<feature type="transmembrane region" description="Helical" evidence="1">
    <location>
        <begin position="170"/>
        <end position="195"/>
    </location>
</feature>
<evidence type="ECO:0000313" key="4">
    <source>
        <dbReference type="Proteomes" id="UP000622653"/>
    </source>
</evidence>
<feature type="transmembrane region" description="Helical" evidence="1">
    <location>
        <begin position="121"/>
        <end position="140"/>
    </location>
</feature>
<keyword evidence="1" id="KW-1133">Transmembrane helix</keyword>
<dbReference type="GO" id="GO:0008081">
    <property type="term" value="F:phosphoric diester hydrolase activity"/>
    <property type="evidence" value="ECO:0007669"/>
    <property type="project" value="InterPro"/>
</dbReference>
<dbReference type="SUPFAM" id="SSF51695">
    <property type="entry name" value="PLC-like phosphodiesterases"/>
    <property type="match status" value="1"/>
</dbReference>
<dbReference type="PROSITE" id="PS51704">
    <property type="entry name" value="GP_PDE"/>
    <property type="match status" value="1"/>
</dbReference>
<organism evidence="3 4">
    <name type="scientific">Savagea serpentis</name>
    <dbReference type="NCBI Taxonomy" id="2785297"/>
    <lineage>
        <taxon>Bacteria</taxon>
        <taxon>Bacillati</taxon>
        <taxon>Bacillota</taxon>
        <taxon>Bacilli</taxon>
        <taxon>Bacillales</taxon>
        <taxon>Caryophanaceae</taxon>
        <taxon>Savagea</taxon>
    </lineage>
</organism>
<dbReference type="Gene3D" id="3.20.20.190">
    <property type="entry name" value="Phosphatidylinositol (PI) phosphodiesterase"/>
    <property type="match status" value="1"/>
</dbReference>
<feature type="transmembrane region" description="Helical" evidence="1">
    <location>
        <begin position="254"/>
        <end position="272"/>
    </location>
</feature>
<accession>A0A8J7G3I7</accession>
<dbReference type="PANTHER" id="PTHR46211">
    <property type="entry name" value="GLYCEROPHOSPHORYL DIESTER PHOSPHODIESTERASE"/>
    <property type="match status" value="1"/>
</dbReference>
<dbReference type="GO" id="GO:0006629">
    <property type="term" value="P:lipid metabolic process"/>
    <property type="evidence" value="ECO:0007669"/>
    <property type="project" value="InterPro"/>
</dbReference>
<reference evidence="3" key="1">
    <citation type="submission" date="2020-11" db="EMBL/GenBank/DDBJ databases">
        <title>Multidrug resistant novel bacterium Savagea serpentis sp. nov., isolated from the scats of a vine snake (Ahaetulla nasuta).</title>
        <authorList>
            <person name="Venkata Ramana V."/>
            <person name="Vikas Patil S."/>
            <person name="Yogita Lugani V."/>
        </authorList>
    </citation>
    <scope>NUCLEOTIDE SEQUENCE</scope>
    <source>
        <strain evidence="3">SN6</strain>
    </source>
</reference>
<dbReference type="PANTHER" id="PTHR46211:SF8">
    <property type="entry name" value="PHOSPHODIESTERASE"/>
    <property type="match status" value="1"/>
</dbReference>
<dbReference type="Pfam" id="PF10110">
    <property type="entry name" value="GPDPase_memb"/>
    <property type="match status" value="1"/>
</dbReference>
<feature type="transmembrane region" description="Helical" evidence="1">
    <location>
        <begin position="65"/>
        <end position="87"/>
    </location>
</feature>
<dbReference type="AlphaFoldDB" id="A0A8J7G3I7"/>
<dbReference type="InterPro" id="IPR030395">
    <property type="entry name" value="GP_PDE_dom"/>
</dbReference>
<dbReference type="CDD" id="cd08579">
    <property type="entry name" value="GDPD_memb_like"/>
    <property type="match status" value="1"/>
</dbReference>
<protein>
    <submittedName>
        <fullName evidence="3">Glycerophosphodiester phosphodiesterase</fullName>
    </submittedName>
</protein>
<keyword evidence="1" id="KW-0472">Membrane</keyword>
<feature type="domain" description="GP-PDE" evidence="2">
    <location>
        <begin position="341"/>
        <end position="569"/>
    </location>
</feature>
<feature type="transmembrane region" description="Helical" evidence="1">
    <location>
        <begin position="313"/>
        <end position="332"/>
    </location>
</feature>
<dbReference type="Proteomes" id="UP000622653">
    <property type="component" value="Unassembled WGS sequence"/>
</dbReference>
<dbReference type="InterPro" id="IPR018476">
    <property type="entry name" value="GlyceroP-diester-Pdiesterase_M"/>
</dbReference>
<gene>
    <name evidence="3" type="ORF">IRY55_03915</name>
</gene>
<dbReference type="Pfam" id="PF03009">
    <property type="entry name" value="GDPD"/>
    <property type="match status" value="1"/>
</dbReference>
<evidence type="ECO:0000313" key="3">
    <source>
        <dbReference type="EMBL" id="MBF4500502.1"/>
    </source>
</evidence>
<proteinExistence type="predicted"/>
<dbReference type="EMBL" id="JADKPV010000001">
    <property type="protein sequence ID" value="MBF4500502.1"/>
    <property type="molecule type" value="Genomic_DNA"/>
</dbReference>
<name>A0A8J7G3I7_9BACL</name>
<evidence type="ECO:0000256" key="1">
    <source>
        <dbReference type="SAM" id="Phobius"/>
    </source>
</evidence>
<feature type="transmembrane region" description="Helical" evidence="1">
    <location>
        <begin position="21"/>
        <end position="45"/>
    </location>
</feature>
<comment type="caution">
    <text evidence="3">The sequence shown here is derived from an EMBL/GenBank/DDBJ whole genome shotgun (WGS) entry which is preliminary data.</text>
</comment>